<feature type="transmembrane region" description="Helical" evidence="1">
    <location>
        <begin position="116"/>
        <end position="139"/>
    </location>
</feature>
<dbReference type="Proteomes" id="UP000199095">
    <property type="component" value="Unassembled WGS sequence"/>
</dbReference>
<dbReference type="OrthoDB" id="2428213at2"/>
<dbReference type="Pfam" id="PF13789">
    <property type="entry name" value="DUF4181"/>
    <property type="match status" value="1"/>
</dbReference>
<proteinExistence type="predicted"/>
<dbReference type="RefSeq" id="WP_093136887.1">
    <property type="nucleotide sequence ID" value="NZ_FOHJ01000011.1"/>
</dbReference>
<evidence type="ECO:0000313" key="3">
    <source>
        <dbReference type="Proteomes" id="UP000199095"/>
    </source>
</evidence>
<keyword evidence="1" id="KW-1133">Transmembrane helix</keyword>
<keyword evidence="1" id="KW-0472">Membrane</keyword>
<dbReference type="STRING" id="237682.SAMN05421676_11162"/>
<evidence type="ECO:0000313" key="2">
    <source>
        <dbReference type="EMBL" id="SET93296.1"/>
    </source>
</evidence>
<dbReference type="EMBL" id="FOHJ01000011">
    <property type="protein sequence ID" value="SET93296.1"/>
    <property type="molecule type" value="Genomic_DNA"/>
</dbReference>
<organism evidence="2 3">
    <name type="scientific">Salinibacillus kushneri</name>
    <dbReference type="NCBI Taxonomy" id="237682"/>
    <lineage>
        <taxon>Bacteria</taxon>
        <taxon>Bacillati</taxon>
        <taxon>Bacillota</taxon>
        <taxon>Bacilli</taxon>
        <taxon>Bacillales</taxon>
        <taxon>Bacillaceae</taxon>
        <taxon>Salinibacillus</taxon>
    </lineage>
</organism>
<evidence type="ECO:0008006" key="4">
    <source>
        <dbReference type="Google" id="ProtNLM"/>
    </source>
</evidence>
<evidence type="ECO:0000256" key="1">
    <source>
        <dbReference type="SAM" id="Phobius"/>
    </source>
</evidence>
<feature type="transmembrane region" description="Helical" evidence="1">
    <location>
        <begin position="12"/>
        <end position="34"/>
    </location>
</feature>
<keyword evidence="1" id="KW-0812">Transmembrane</keyword>
<dbReference type="InterPro" id="IPR025441">
    <property type="entry name" value="DUF4181"/>
</dbReference>
<reference evidence="3" key="1">
    <citation type="submission" date="2016-10" db="EMBL/GenBank/DDBJ databases">
        <authorList>
            <person name="Varghese N."/>
            <person name="Submissions S."/>
        </authorList>
    </citation>
    <scope>NUCLEOTIDE SEQUENCE [LARGE SCALE GENOMIC DNA]</scope>
    <source>
        <strain evidence="3">CGMCC 1.3566</strain>
    </source>
</reference>
<keyword evidence="3" id="KW-1185">Reference proteome</keyword>
<gene>
    <name evidence="2" type="ORF">SAMN05421676_11162</name>
</gene>
<feature type="transmembrane region" description="Helical" evidence="1">
    <location>
        <begin position="84"/>
        <end position="104"/>
    </location>
</feature>
<accession>A0A1I0I992</accession>
<protein>
    <recommendedName>
        <fullName evidence="4">DUF4181 domain-containing protein</fullName>
    </recommendedName>
</protein>
<sequence length="142" mass="16988">MYGLGPNFWLKLVLILTIILLLLALFHTVMRKWLKVERKKLFSYNHVHEKHSKIDWTIRITFIALLTIGYFVNVSRFPMNSIWFFEPWFLMFLLIIGTEVARAIMEWKYAENRNAYKLTVSQLAFIFILFFTLFGTHFFGLG</sequence>
<feature type="transmembrane region" description="Helical" evidence="1">
    <location>
        <begin position="54"/>
        <end position="72"/>
    </location>
</feature>
<dbReference type="AlphaFoldDB" id="A0A1I0I992"/>
<name>A0A1I0I992_9BACI</name>